<protein>
    <submittedName>
        <fullName evidence="1">Uncharacterized protein</fullName>
    </submittedName>
</protein>
<keyword evidence="2" id="KW-1185">Reference proteome</keyword>
<reference evidence="1" key="1">
    <citation type="submission" date="2020-03" db="EMBL/GenBank/DDBJ databases">
        <authorList>
            <person name="Weist P."/>
        </authorList>
    </citation>
    <scope>NUCLEOTIDE SEQUENCE</scope>
</reference>
<evidence type="ECO:0000313" key="1">
    <source>
        <dbReference type="EMBL" id="CAB1446357.1"/>
    </source>
</evidence>
<organism evidence="1 2">
    <name type="scientific">Pleuronectes platessa</name>
    <name type="common">European plaice</name>
    <dbReference type="NCBI Taxonomy" id="8262"/>
    <lineage>
        <taxon>Eukaryota</taxon>
        <taxon>Metazoa</taxon>
        <taxon>Chordata</taxon>
        <taxon>Craniata</taxon>
        <taxon>Vertebrata</taxon>
        <taxon>Euteleostomi</taxon>
        <taxon>Actinopterygii</taxon>
        <taxon>Neopterygii</taxon>
        <taxon>Teleostei</taxon>
        <taxon>Neoteleostei</taxon>
        <taxon>Acanthomorphata</taxon>
        <taxon>Carangaria</taxon>
        <taxon>Pleuronectiformes</taxon>
        <taxon>Pleuronectoidei</taxon>
        <taxon>Pleuronectidae</taxon>
        <taxon>Pleuronectes</taxon>
    </lineage>
</organism>
<accession>A0A9N7Z055</accession>
<dbReference type="EMBL" id="CADEAL010003914">
    <property type="protein sequence ID" value="CAB1446357.1"/>
    <property type="molecule type" value="Genomic_DNA"/>
</dbReference>
<sequence length="288" mass="31667">MDRTIELGGRTQIGIRCRIITISAAGLRTIKKHLPNSESFVLYLCRYGMSSDCTFDVQNLIWQAKRQESEGGRSRMKLQISHTSSRVKELTRAPVATVQNLAPDDAIDADGIVRLWDILASFLAASLLGSRVEKNAAHANLKRQVSARTGAAWRGWRPGAEGHKATPDKGFSKSARTNDGYPLLYSPLSFLSSPLPLLPSLLFSSSPIIDWSPLTRFDQLPISYSLSPHNPPTLLLLSSSSSSQYYCIIFNSNECTRSTERARERGVQPEGAESHCIAASHTCMLGAF</sequence>
<evidence type="ECO:0000313" key="2">
    <source>
        <dbReference type="Proteomes" id="UP001153269"/>
    </source>
</evidence>
<dbReference type="AlphaFoldDB" id="A0A9N7Z055"/>
<dbReference type="Proteomes" id="UP001153269">
    <property type="component" value="Unassembled WGS sequence"/>
</dbReference>
<gene>
    <name evidence="1" type="ORF">PLEPLA_LOCUS34085</name>
</gene>
<comment type="caution">
    <text evidence="1">The sequence shown here is derived from an EMBL/GenBank/DDBJ whole genome shotgun (WGS) entry which is preliminary data.</text>
</comment>
<name>A0A9N7Z055_PLEPL</name>
<proteinExistence type="predicted"/>